<dbReference type="eggNOG" id="COG5001">
    <property type="taxonomic scope" value="Bacteria"/>
</dbReference>
<dbReference type="PROSITE" id="PS50113">
    <property type="entry name" value="PAC"/>
    <property type="match status" value="1"/>
</dbReference>
<feature type="domain" description="PAS" evidence="3">
    <location>
        <begin position="585"/>
        <end position="637"/>
    </location>
</feature>
<feature type="transmembrane region" description="Helical" evidence="2">
    <location>
        <begin position="98"/>
        <end position="118"/>
    </location>
</feature>
<evidence type="ECO:0000313" key="8">
    <source>
        <dbReference type="Proteomes" id="UP000019113"/>
    </source>
</evidence>
<dbReference type="InterPro" id="IPR035919">
    <property type="entry name" value="EAL_sf"/>
</dbReference>
<dbReference type="NCBIfam" id="TIGR00229">
    <property type="entry name" value="sensory_box"/>
    <property type="match status" value="1"/>
</dbReference>
<name>W1N8D2_9GAMM</name>
<comment type="caution">
    <text evidence="7">The sequence shown here is derived from an EMBL/GenBank/DDBJ whole genome shotgun (WGS) entry which is preliminary data.</text>
</comment>
<evidence type="ECO:0000256" key="1">
    <source>
        <dbReference type="ARBA" id="ARBA00001946"/>
    </source>
</evidence>
<dbReference type="PANTHER" id="PTHR44757:SF2">
    <property type="entry name" value="BIOFILM ARCHITECTURE MAINTENANCE PROTEIN MBAA"/>
    <property type="match status" value="1"/>
</dbReference>
<feature type="transmembrane region" description="Helical" evidence="2">
    <location>
        <begin position="66"/>
        <end position="86"/>
    </location>
</feature>
<keyword evidence="8" id="KW-1185">Reference proteome</keyword>
<protein>
    <recommendedName>
        <fullName evidence="9">Diguanylate cyclase</fullName>
    </recommendedName>
</protein>
<dbReference type="Gene3D" id="3.30.450.20">
    <property type="entry name" value="PAS domain"/>
    <property type="match status" value="2"/>
</dbReference>
<evidence type="ECO:0000313" key="7">
    <source>
        <dbReference type="EMBL" id="ERL51802.1"/>
    </source>
</evidence>
<dbReference type="Proteomes" id="UP000019113">
    <property type="component" value="Unassembled WGS sequence"/>
</dbReference>
<dbReference type="InterPro" id="IPR035965">
    <property type="entry name" value="PAS-like_dom_sf"/>
</dbReference>
<dbReference type="InterPro" id="IPR000160">
    <property type="entry name" value="GGDEF_dom"/>
</dbReference>
<dbReference type="InterPro" id="IPR043128">
    <property type="entry name" value="Rev_trsase/Diguanyl_cyclase"/>
</dbReference>
<keyword evidence="2" id="KW-1133">Transmembrane helix</keyword>
<feature type="transmembrane region" description="Helical" evidence="2">
    <location>
        <begin position="125"/>
        <end position="152"/>
    </location>
</feature>
<evidence type="ECO:0000259" key="6">
    <source>
        <dbReference type="PROSITE" id="PS50887"/>
    </source>
</evidence>
<evidence type="ECO:0000259" key="4">
    <source>
        <dbReference type="PROSITE" id="PS50113"/>
    </source>
</evidence>
<feature type="domain" description="EAL" evidence="5">
    <location>
        <begin position="888"/>
        <end position="1141"/>
    </location>
</feature>
<feature type="domain" description="GGDEF" evidence="6">
    <location>
        <begin position="745"/>
        <end position="879"/>
    </location>
</feature>
<dbReference type="PANTHER" id="PTHR44757">
    <property type="entry name" value="DIGUANYLATE CYCLASE DGCP"/>
    <property type="match status" value="1"/>
</dbReference>
<dbReference type="InterPro" id="IPR000014">
    <property type="entry name" value="PAS"/>
</dbReference>
<dbReference type="SMART" id="SM00052">
    <property type="entry name" value="EAL"/>
    <property type="match status" value="1"/>
</dbReference>
<dbReference type="NCBIfam" id="TIGR00254">
    <property type="entry name" value="GGDEF"/>
    <property type="match status" value="1"/>
</dbReference>
<dbReference type="InterPro" id="IPR001610">
    <property type="entry name" value="PAC"/>
</dbReference>
<dbReference type="CDD" id="cd01948">
    <property type="entry name" value="EAL"/>
    <property type="match status" value="1"/>
</dbReference>
<feature type="domain" description="PAC" evidence="4">
    <location>
        <begin position="659"/>
        <end position="713"/>
    </location>
</feature>
<evidence type="ECO:0008006" key="9">
    <source>
        <dbReference type="Google" id="ProtNLM"/>
    </source>
</evidence>
<dbReference type="CDD" id="cd01949">
    <property type="entry name" value="GGDEF"/>
    <property type="match status" value="1"/>
</dbReference>
<dbReference type="Gene3D" id="3.30.70.270">
    <property type="match status" value="1"/>
</dbReference>
<dbReference type="AlphaFoldDB" id="W1N8D2"/>
<gene>
    <name evidence="7" type="ORF">BJB45_11595</name>
</gene>
<dbReference type="PROSITE" id="PS50887">
    <property type="entry name" value="GGDEF"/>
    <property type="match status" value="1"/>
</dbReference>
<reference evidence="7 8" key="1">
    <citation type="submission" date="2013-08" db="EMBL/GenBank/DDBJ databases">
        <title>draft genome of Halomonas huanghegensis, strain BJGMM-B45T.</title>
        <authorList>
            <person name="Miao C."/>
            <person name="Wan Y."/>
            <person name="Jin W."/>
        </authorList>
    </citation>
    <scope>NUCLEOTIDE SEQUENCE [LARGE SCALE GENOMIC DNA]</scope>
    <source>
        <strain evidence="7 8">BJGMM-B45</strain>
    </source>
</reference>
<dbReference type="SMART" id="SM00091">
    <property type="entry name" value="PAS"/>
    <property type="match status" value="2"/>
</dbReference>
<feature type="transmembrane region" description="Helical" evidence="2">
    <location>
        <begin position="191"/>
        <end position="212"/>
    </location>
</feature>
<dbReference type="Pfam" id="PF13426">
    <property type="entry name" value="PAS_9"/>
    <property type="match status" value="1"/>
</dbReference>
<proteinExistence type="predicted"/>
<dbReference type="SMART" id="SM00086">
    <property type="entry name" value="PAC"/>
    <property type="match status" value="1"/>
</dbReference>
<dbReference type="PROSITE" id="PS50883">
    <property type="entry name" value="EAL"/>
    <property type="match status" value="1"/>
</dbReference>
<dbReference type="PATRIC" id="fig|1178482.3.peg.1482"/>
<dbReference type="InterPro" id="IPR000700">
    <property type="entry name" value="PAS-assoc_C"/>
</dbReference>
<dbReference type="Gene3D" id="3.20.20.450">
    <property type="entry name" value="EAL domain"/>
    <property type="match status" value="1"/>
</dbReference>
<dbReference type="Pfam" id="PF00563">
    <property type="entry name" value="EAL"/>
    <property type="match status" value="1"/>
</dbReference>
<sequence>MLPVILVLLMVCNVLMALNTLLVSYVFEAWQLGVLILNRQEAYATLLVAAGILANCLQLRVALRMLAIAILLVALYQLAMCGWSWWQVTMASGCMSLPSTFLLGWFALCCWVGTASAGGRRYWECLGWAAMAAGLGLLVMLVIKAMLGSAWWPALVEIRVGGALWIFIHGIVLALVGQWQMDPPRLEGGSIRVAVIGLAVSLLIWFSVTMFYQSQLRDTALRHLIDVETAVKQWQRTWRARWSGMTVAGLLEADRLIDPNGDSDGLWHLNEIEALALLRGMNPLRNYPGLTADGAPRLQQLLNKPGVRNWLAAGQASSVAWHFMTEEGKVYAILAIMLDAEPDGRLLTLIDVQSWLQQVSGSVPSETTLYLLHEGRELARVGRAGVVEDHQVTALRRDSLVLADGTRLVLEARLMVGGLMSPGALLPLLLVFVGLFATYQLAIWVSLPRRRTRHAFVLEVREQQYRSLFSHSSAAVFHVLPDGTVREVNAVAEALLEEKVDDIAGMEFSALACRLLGWLSLSAELLHTWRTAISGGRGCCCRVAGRGSEARCYNVRMVPIVVDDSIVGVFAVFEDVSAWTETLVRLTIMERCLEESSNGVVILDATLPGNPVLYSNVAFREMTGYRSSQLTGKTLFLLAEGGTIVPELVRLHRAMAEHRPCSVTTQARCRNGDTFWCQISLSPVRDEDAVLTHYVAIIDDISLRRQHEQRLAYQATHDALTGLINRTMLAERLSHAIRQARCQPGILAVLFIDLDEFKSVNDSLGHEVGDRLLVSVARRLEQELRDSDSLARMGGDEFVLILAGLENGEAVERVALRLLGALERPHMMDGWQLHVTASIGIAELDSETAESPGLLMQRADIAMYRAKQKGRNQYQRFSEVFDEKLHRRLTLRNELRIAMDQHDLQLYYQPVINQSGHICGCEALLRWLHADLGWVSPEDFITIAEQTGQIVELGRWVLWRACNDAQCLVQSRLMPGRVAVNLSPLQFYRSDFLADLGSVLEEVGLDAHWLELELTEGTLMRDTRSSIDTLNSLAEMGITTAIDDFGKGCSSLDYLQRLPVTRIKLDKSFVHAIDHGDCNAAVCKSVIVLGRELELEVLAEGVETRAQYECLLGLGCEKFQGYLFARPMPFSALCKLLQDGPGKPLQPRL</sequence>
<dbReference type="FunFam" id="3.30.70.270:FF:000001">
    <property type="entry name" value="Diguanylate cyclase domain protein"/>
    <property type="match status" value="1"/>
</dbReference>
<organism evidence="7 8">
    <name type="scientific">Halomonas huangheensis</name>
    <dbReference type="NCBI Taxonomy" id="1178482"/>
    <lineage>
        <taxon>Bacteria</taxon>
        <taxon>Pseudomonadati</taxon>
        <taxon>Pseudomonadota</taxon>
        <taxon>Gammaproteobacteria</taxon>
        <taxon>Oceanospirillales</taxon>
        <taxon>Halomonadaceae</taxon>
        <taxon>Halomonas</taxon>
    </lineage>
</organism>
<feature type="transmembrane region" description="Helical" evidence="2">
    <location>
        <begin position="158"/>
        <end position="179"/>
    </location>
</feature>
<evidence type="ECO:0000259" key="3">
    <source>
        <dbReference type="PROSITE" id="PS50112"/>
    </source>
</evidence>
<comment type="cofactor">
    <cofactor evidence="1">
        <name>Mg(2+)</name>
        <dbReference type="ChEBI" id="CHEBI:18420"/>
    </cofactor>
</comment>
<dbReference type="SUPFAM" id="SSF141868">
    <property type="entry name" value="EAL domain-like"/>
    <property type="match status" value="1"/>
</dbReference>
<dbReference type="GO" id="GO:0003824">
    <property type="term" value="F:catalytic activity"/>
    <property type="evidence" value="ECO:0007669"/>
    <property type="project" value="UniProtKB-ARBA"/>
</dbReference>
<dbReference type="InterPro" id="IPR052155">
    <property type="entry name" value="Biofilm_reg_signaling"/>
</dbReference>
<dbReference type="Pfam" id="PF00990">
    <property type="entry name" value="GGDEF"/>
    <property type="match status" value="1"/>
</dbReference>
<dbReference type="SUPFAM" id="SSF55785">
    <property type="entry name" value="PYP-like sensor domain (PAS domain)"/>
    <property type="match status" value="2"/>
</dbReference>
<evidence type="ECO:0000256" key="2">
    <source>
        <dbReference type="SAM" id="Phobius"/>
    </source>
</evidence>
<feature type="transmembrane region" description="Helical" evidence="2">
    <location>
        <begin position="41"/>
        <end position="59"/>
    </location>
</feature>
<keyword evidence="2" id="KW-0472">Membrane</keyword>
<dbReference type="EMBL" id="AVBC01000020">
    <property type="protein sequence ID" value="ERL51802.1"/>
    <property type="molecule type" value="Genomic_DNA"/>
</dbReference>
<dbReference type="CDD" id="cd00130">
    <property type="entry name" value="PAS"/>
    <property type="match status" value="1"/>
</dbReference>
<accession>W1N8D2</accession>
<dbReference type="SMART" id="SM00267">
    <property type="entry name" value="GGDEF"/>
    <property type="match status" value="1"/>
</dbReference>
<keyword evidence="2" id="KW-0812">Transmembrane</keyword>
<evidence type="ECO:0000259" key="5">
    <source>
        <dbReference type="PROSITE" id="PS50883"/>
    </source>
</evidence>
<dbReference type="STRING" id="1178482.AR456_15475"/>
<dbReference type="InterPro" id="IPR029787">
    <property type="entry name" value="Nucleotide_cyclase"/>
</dbReference>
<dbReference type="SUPFAM" id="SSF55073">
    <property type="entry name" value="Nucleotide cyclase"/>
    <property type="match status" value="1"/>
</dbReference>
<dbReference type="InterPro" id="IPR001633">
    <property type="entry name" value="EAL_dom"/>
</dbReference>
<dbReference type="PROSITE" id="PS50112">
    <property type="entry name" value="PAS"/>
    <property type="match status" value="1"/>
</dbReference>